<dbReference type="GO" id="GO:0003677">
    <property type="term" value="F:DNA binding"/>
    <property type="evidence" value="ECO:0007669"/>
    <property type="project" value="InterPro"/>
</dbReference>
<dbReference type="KEGG" id="nml:Namu_2694"/>
<dbReference type="STRING" id="479431.Namu_2694"/>
<evidence type="ECO:0000313" key="3">
    <source>
        <dbReference type="EMBL" id="ACV79040.1"/>
    </source>
</evidence>
<dbReference type="SMART" id="SM00530">
    <property type="entry name" value="HTH_XRE"/>
    <property type="match status" value="1"/>
</dbReference>
<reference evidence="4" key="1">
    <citation type="submission" date="2009-09" db="EMBL/GenBank/DDBJ databases">
        <title>The complete genome of Nakamurella multipartita DSM 44233.</title>
        <authorList>
            <consortium name="US DOE Joint Genome Institute (JGI-PGF)"/>
            <person name="Lucas S."/>
            <person name="Copeland A."/>
            <person name="Lapidus A."/>
            <person name="Glavina del Rio T."/>
            <person name="Dalin E."/>
            <person name="Tice H."/>
            <person name="Bruce D."/>
            <person name="Goodwin L."/>
            <person name="Pitluck S."/>
            <person name="Kyrpides N."/>
            <person name="Mavromatis K."/>
            <person name="Ivanova N."/>
            <person name="Ovchinnikova G."/>
            <person name="Sims D."/>
            <person name="Meincke L."/>
            <person name="Brettin T."/>
            <person name="Detter J.C."/>
            <person name="Han C."/>
            <person name="Larimer F."/>
            <person name="Land M."/>
            <person name="Hauser L."/>
            <person name="Markowitz V."/>
            <person name="Cheng J.-F."/>
            <person name="Hugenholtz P."/>
            <person name="Woyke T."/>
            <person name="Wu D."/>
            <person name="Klenk H.-P."/>
            <person name="Eisen J.A."/>
        </authorList>
    </citation>
    <scope>NUCLEOTIDE SEQUENCE [LARGE SCALE GENOMIC DNA]</scope>
    <source>
        <strain evidence="4">ATCC 700099 / DSM 44233 / CIP 104796 / JCM 9543 / NBRC 105858 / Y-104</strain>
    </source>
</reference>
<dbReference type="Gene3D" id="1.10.10.2910">
    <property type="match status" value="1"/>
</dbReference>
<dbReference type="InterPro" id="IPR001387">
    <property type="entry name" value="Cro/C1-type_HTH"/>
</dbReference>
<dbReference type="InterPro" id="IPR052345">
    <property type="entry name" value="Rad_response_metalloprotease"/>
</dbReference>
<dbReference type="eggNOG" id="COG1396">
    <property type="taxonomic scope" value="Bacteria"/>
</dbReference>
<evidence type="ECO:0000256" key="1">
    <source>
        <dbReference type="ARBA" id="ARBA00007227"/>
    </source>
</evidence>
<dbReference type="HOGENOM" id="CLU_053651_1_1_11"/>
<dbReference type="InParanoid" id="C8X8I5"/>
<dbReference type="Pfam" id="PF06114">
    <property type="entry name" value="Peptidase_M78"/>
    <property type="match status" value="1"/>
</dbReference>
<dbReference type="Proteomes" id="UP000002218">
    <property type="component" value="Chromosome"/>
</dbReference>
<keyword evidence="4" id="KW-1185">Reference proteome</keyword>
<gene>
    <name evidence="3" type="ordered locus">Namu_2694</name>
</gene>
<protein>
    <recommendedName>
        <fullName evidence="2">HTH cro/C1-type domain-containing protein</fullName>
    </recommendedName>
</protein>
<accession>C8X8I5</accession>
<dbReference type="AlphaFoldDB" id="C8X8I5"/>
<name>C8X8I5_NAKMY</name>
<organism evidence="3 4">
    <name type="scientific">Nakamurella multipartita (strain ATCC 700099 / DSM 44233 / CIP 104796 / JCM 9543 / NBRC 105858 / Y-104)</name>
    <name type="common">Microsphaera multipartita</name>
    <dbReference type="NCBI Taxonomy" id="479431"/>
    <lineage>
        <taxon>Bacteria</taxon>
        <taxon>Bacillati</taxon>
        <taxon>Actinomycetota</taxon>
        <taxon>Actinomycetes</taxon>
        <taxon>Nakamurellales</taxon>
        <taxon>Nakamurellaceae</taxon>
        <taxon>Nakamurella</taxon>
    </lineage>
</organism>
<dbReference type="Pfam" id="PF01381">
    <property type="entry name" value="HTH_3"/>
    <property type="match status" value="1"/>
</dbReference>
<dbReference type="PANTHER" id="PTHR43236:SF1">
    <property type="entry name" value="BLL7220 PROTEIN"/>
    <property type="match status" value="1"/>
</dbReference>
<dbReference type="SUPFAM" id="SSF47413">
    <property type="entry name" value="lambda repressor-like DNA-binding domains"/>
    <property type="match status" value="1"/>
</dbReference>
<dbReference type="Gene3D" id="1.10.260.40">
    <property type="entry name" value="lambda repressor-like DNA-binding domains"/>
    <property type="match status" value="1"/>
</dbReference>
<dbReference type="CDD" id="cd00093">
    <property type="entry name" value="HTH_XRE"/>
    <property type="match status" value="1"/>
</dbReference>
<proteinExistence type="inferred from homology"/>
<dbReference type="PROSITE" id="PS50943">
    <property type="entry name" value="HTH_CROC1"/>
    <property type="match status" value="1"/>
</dbReference>
<evidence type="ECO:0000259" key="2">
    <source>
        <dbReference type="PROSITE" id="PS50943"/>
    </source>
</evidence>
<dbReference type="InterPro" id="IPR010982">
    <property type="entry name" value="Lambda_DNA-bd_dom_sf"/>
</dbReference>
<sequence>MAARQSMVTLMREARGWTQTQLAANAVMSQAVISKVETGALELDPERLARLAHALDCPPDFLERSADLPSIEITCLHRRRASTMTVNTMKRIEAVTHLSRISVEGLLSGIELAPARTFERIEIMDDRGPAAIAGELRRRWSTPNGPIRNLIGLVESAGVVIVFRSFGTTGQDAVSTWPEDPGRPPMMLINTDLPSDRLRFTVAHEFGHLVMHRLPTDNQEAEANSFAGEFLAPADEIRHELEGLRTSDFRRLMALKIEWGMSMAALIRRAHDLETITDRQYREFQVRLGKLGWRTSEPGDVARESPSIVNKIIALQRREHEYSDDELARLAGMTEPAFQRYFLADPGSSGQPPLRLDLHE</sequence>
<dbReference type="InterPro" id="IPR010359">
    <property type="entry name" value="IrrE_HExxH"/>
</dbReference>
<comment type="similarity">
    <text evidence="1">Belongs to the short-chain fatty acyl-CoA assimilation regulator (ScfR) family.</text>
</comment>
<dbReference type="EMBL" id="CP001737">
    <property type="protein sequence ID" value="ACV79040.1"/>
    <property type="molecule type" value="Genomic_DNA"/>
</dbReference>
<dbReference type="PANTHER" id="PTHR43236">
    <property type="entry name" value="ANTITOXIN HIGA1"/>
    <property type="match status" value="1"/>
</dbReference>
<dbReference type="eggNOG" id="COG2856">
    <property type="taxonomic scope" value="Bacteria"/>
</dbReference>
<reference evidence="3 4" key="2">
    <citation type="journal article" date="2010" name="Stand. Genomic Sci.">
        <title>Complete genome sequence of Nakamurella multipartita type strain (Y-104).</title>
        <authorList>
            <person name="Tice H."/>
            <person name="Mayilraj S."/>
            <person name="Sims D."/>
            <person name="Lapidus A."/>
            <person name="Nolan M."/>
            <person name="Lucas S."/>
            <person name="Glavina Del Rio T."/>
            <person name="Copeland A."/>
            <person name="Cheng J.F."/>
            <person name="Meincke L."/>
            <person name="Bruce D."/>
            <person name="Goodwin L."/>
            <person name="Pitluck S."/>
            <person name="Ivanova N."/>
            <person name="Mavromatis K."/>
            <person name="Ovchinnikova G."/>
            <person name="Pati A."/>
            <person name="Chen A."/>
            <person name="Palaniappan K."/>
            <person name="Land M."/>
            <person name="Hauser L."/>
            <person name="Chang Y.J."/>
            <person name="Jeffries C.D."/>
            <person name="Detter J.C."/>
            <person name="Brettin T."/>
            <person name="Rohde M."/>
            <person name="Goker M."/>
            <person name="Bristow J."/>
            <person name="Eisen J.A."/>
            <person name="Markowitz V."/>
            <person name="Hugenholtz P."/>
            <person name="Kyrpides N.C."/>
            <person name="Klenk H.P."/>
            <person name="Chen F."/>
        </authorList>
    </citation>
    <scope>NUCLEOTIDE SEQUENCE [LARGE SCALE GENOMIC DNA]</scope>
    <source>
        <strain evidence="4">ATCC 700099 / DSM 44233 / CIP 104796 / JCM 9543 / NBRC 105858 / Y-104</strain>
    </source>
</reference>
<feature type="domain" description="HTH cro/C1-type" evidence="2">
    <location>
        <begin position="11"/>
        <end position="62"/>
    </location>
</feature>
<evidence type="ECO:0000313" key="4">
    <source>
        <dbReference type="Proteomes" id="UP000002218"/>
    </source>
</evidence>
<dbReference type="RefSeq" id="WP_015747919.1">
    <property type="nucleotide sequence ID" value="NC_013235.1"/>
</dbReference>